<keyword evidence="3" id="KW-1185">Reference proteome</keyword>
<evidence type="ECO:0000313" key="2">
    <source>
        <dbReference type="EMBL" id="KRM71776.1"/>
    </source>
</evidence>
<name>A0A0R2AXN1_9LACO</name>
<dbReference type="RefSeq" id="WP_057894719.1">
    <property type="nucleotide sequence ID" value="NZ_AYZQ01000003.1"/>
</dbReference>
<keyword evidence="1" id="KW-1133">Transmembrane helix</keyword>
<feature type="transmembrane region" description="Helical" evidence="1">
    <location>
        <begin position="6"/>
        <end position="24"/>
    </location>
</feature>
<accession>A0A0R2AXN1</accession>
<comment type="caution">
    <text evidence="2">The sequence shown here is derived from an EMBL/GenBank/DDBJ whole genome shotgun (WGS) entry which is preliminary data.</text>
</comment>
<sequence length="147" mass="17010">MLVAGIIVGIILFLILLLVEFIYLSNHFKAKRARAEAENRHFDQYWLGRSGGGFIGVKNQQVTVYKTEKAEETFKTSRLYVFTDKNRVDFNKTYAPLTVHQKLFGMFLKPEDYTSFIAWLHKQQVLVTPEAQVLADAKTVLKEHQEN</sequence>
<dbReference type="EMBL" id="AYZQ01000003">
    <property type="protein sequence ID" value="KRM71776.1"/>
    <property type="molecule type" value="Genomic_DNA"/>
</dbReference>
<proteinExistence type="predicted"/>
<gene>
    <name evidence="2" type="ORF">FC34_GL001436</name>
</gene>
<dbReference type="OrthoDB" id="2315732at2"/>
<organism evidence="2 3">
    <name type="scientific">Lacticaseibacillus brantae DSM 23927</name>
    <dbReference type="NCBI Taxonomy" id="1423727"/>
    <lineage>
        <taxon>Bacteria</taxon>
        <taxon>Bacillati</taxon>
        <taxon>Bacillota</taxon>
        <taxon>Bacilli</taxon>
        <taxon>Lactobacillales</taxon>
        <taxon>Lactobacillaceae</taxon>
        <taxon>Lacticaseibacillus</taxon>
    </lineage>
</organism>
<dbReference type="AlphaFoldDB" id="A0A0R2AXN1"/>
<keyword evidence="1" id="KW-0472">Membrane</keyword>
<dbReference type="Proteomes" id="UP000051672">
    <property type="component" value="Unassembled WGS sequence"/>
</dbReference>
<evidence type="ECO:0000313" key="3">
    <source>
        <dbReference type="Proteomes" id="UP000051672"/>
    </source>
</evidence>
<protein>
    <submittedName>
        <fullName evidence="2">Uncharacterized protein</fullName>
    </submittedName>
</protein>
<keyword evidence="1" id="KW-0812">Transmembrane</keyword>
<evidence type="ECO:0000256" key="1">
    <source>
        <dbReference type="SAM" id="Phobius"/>
    </source>
</evidence>
<dbReference type="PATRIC" id="fig|1423727.3.peg.1455"/>
<reference evidence="2 3" key="1">
    <citation type="journal article" date="2015" name="Genome Announc.">
        <title>Expanding the biotechnology potential of lactobacilli through comparative genomics of 213 strains and associated genera.</title>
        <authorList>
            <person name="Sun Z."/>
            <person name="Harris H.M."/>
            <person name="McCann A."/>
            <person name="Guo C."/>
            <person name="Argimon S."/>
            <person name="Zhang W."/>
            <person name="Yang X."/>
            <person name="Jeffery I.B."/>
            <person name="Cooney J.C."/>
            <person name="Kagawa T.F."/>
            <person name="Liu W."/>
            <person name="Song Y."/>
            <person name="Salvetti E."/>
            <person name="Wrobel A."/>
            <person name="Rasinkangas P."/>
            <person name="Parkhill J."/>
            <person name="Rea M.C."/>
            <person name="O'Sullivan O."/>
            <person name="Ritari J."/>
            <person name="Douillard F.P."/>
            <person name="Paul Ross R."/>
            <person name="Yang R."/>
            <person name="Briner A.E."/>
            <person name="Felis G.E."/>
            <person name="de Vos W.M."/>
            <person name="Barrangou R."/>
            <person name="Klaenhammer T.R."/>
            <person name="Caufield P.W."/>
            <person name="Cui Y."/>
            <person name="Zhang H."/>
            <person name="O'Toole P.W."/>
        </authorList>
    </citation>
    <scope>NUCLEOTIDE SEQUENCE [LARGE SCALE GENOMIC DNA]</scope>
    <source>
        <strain evidence="2 3">DSM 23927</strain>
    </source>
</reference>
<dbReference type="STRING" id="1423727.FC34_GL001436"/>